<gene>
    <name evidence="2" type="ORF">CYMTET_33600</name>
</gene>
<feature type="compositionally biased region" description="Acidic residues" evidence="1">
    <location>
        <begin position="42"/>
        <end position="78"/>
    </location>
</feature>
<organism evidence="2 3">
    <name type="scientific">Cymbomonas tetramitiformis</name>
    <dbReference type="NCBI Taxonomy" id="36881"/>
    <lineage>
        <taxon>Eukaryota</taxon>
        <taxon>Viridiplantae</taxon>
        <taxon>Chlorophyta</taxon>
        <taxon>Pyramimonadophyceae</taxon>
        <taxon>Pyramimonadales</taxon>
        <taxon>Pyramimonadaceae</taxon>
        <taxon>Cymbomonas</taxon>
    </lineage>
</organism>
<accession>A0AAE0FDC0</accession>
<protein>
    <submittedName>
        <fullName evidence="2">Uncharacterized protein</fullName>
    </submittedName>
</protein>
<proteinExistence type="predicted"/>
<feature type="compositionally biased region" description="Basic and acidic residues" evidence="1">
    <location>
        <begin position="79"/>
        <end position="90"/>
    </location>
</feature>
<evidence type="ECO:0000313" key="2">
    <source>
        <dbReference type="EMBL" id="KAK3257308.1"/>
    </source>
</evidence>
<dbReference type="AlphaFoldDB" id="A0AAE0FDC0"/>
<feature type="region of interest" description="Disordered" evidence="1">
    <location>
        <begin position="26"/>
        <end position="90"/>
    </location>
</feature>
<evidence type="ECO:0000256" key="1">
    <source>
        <dbReference type="SAM" id="MobiDB-lite"/>
    </source>
</evidence>
<dbReference type="EMBL" id="LGRX02020693">
    <property type="protein sequence ID" value="KAK3257308.1"/>
    <property type="molecule type" value="Genomic_DNA"/>
</dbReference>
<dbReference type="Proteomes" id="UP001190700">
    <property type="component" value="Unassembled WGS sequence"/>
</dbReference>
<comment type="caution">
    <text evidence="2">The sequence shown here is derived from an EMBL/GenBank/DDBJ whole genome shotgun (WGS) entry which is preliminary data.</text>
</comment>
<name>A0AAE0FDC0_9CHLO</name>
<evidence type="ECO:0000313" key="3">
    <source>
        <dbReference type="Proteomes" id="UP001190700"/>
    </source>
</evidence>
<keyword evidence="3" id="KW-1185">Reference proteome</keyword>
<sequence length="116" mass="13483">MGKENIFVKKAVKKYIDFCRWKEISEERSAGTSEGGEGELYQGDDAEGEDEEEGEGVDDEEDEVLDDDFNLTDVEEEERDARLERQEKRKLVEGFDEREKNLSKKAKRDPAFLKEK</sequence>
<reference evidence="2 3" key="1">
    <citation type="journal article" date="2015" name="Genome Biol. Evol.">
        <title>Comparative Genomics of a Bacterivorous Green Alga Reveals Evolutionary Causalities and Consequences of Phago-Mixotrophic Mode of Nutrition.</title>
        <authorList>
            <person name="Burns J.A."/>
            <person name="Paasch A."/>
            <person name="Narechania A."/>
            <person name="Kim E."/>
        </authorList>
    </citation>
    <scope>NUCLEOTIDE SEQUENCE [LARGE SCALE GENOMIC DNA]</scope>
    <source>
        <strain evidence="2 3">PLY_AMNH</strain>
    </source>
</reference>